<keyword evidence="2" id="KW-1185">Reference proteome</keyword>
<reference evidence="1 2" key="1">
    <citation type="submission" date="2014-08" db="EMBL/GenBank/DDBJ databases">
        <title>Porphyromonas gingivicanis strain:COT-022_OH1391 Genome sequencing.</title>
        <authorList>
            <person name="Wallis C."/>
            <person name="Deusch O."/>
            <person name="O'Flynn C."/>
            <person name="Davis I."/>
            <person name="Jospin G."/>
            <person name="Darling A.E."/>
            <person name="Coil D.A."/>
            <person name="Alexiev A."/>
            <person name="Horsfall A."/>
            <person name="Kirkwood N."/>
            <person name="Harris S."/>
            <person name="Eisen J.A."/>
        </authorList>
    </citation>
    <scope>NUCLEOTIDE SEQUENCE [LARGE SCALE GENOMIC DNA]</scope>
    <source>
        <strain evidence="2">COT-022 OH1391</strain>
    </source>
</reference>
<gene>
    <name evidence="1" type="ORF">HQ36_05270</name>
</gene>
<dbReference type="AlphaFoldDB" id="A0A0A2G5G7"/>
<sequence>MKHYIVIGLLLLLGGSMGWVSCRPNGQKEPIVKEQDKRAQDPLNPDRPAPAALTLLFVYGDEPEYDWSDYHFALKNSEVGLYAPYEKPILGRNSVEVTFGIPSLAEKPLTPTNQSVKAMWGVQKSYTALLTIADAQGKERGRFELGITENKVPVINYMDGAKGFRLCRLVQQSTPYRFPYFEVQFNAPKDLQ</sequence>
<accession>A0A0A2G5G7</accession>
<organism evidence="1 2">
    <name type="scientific">Porphyromonas gingivicanis</name>
    <dbReference type="NCBI Taxonomy" id="266762"/>
    <lineage>
        <taxon>Bacteria</taxon>
        <taxon>Pseudomonadati</taxon>
        <taxon>Bacteroidota</taxon>
        <taxon>Bacteroidia</taxon>
        <taxon>Bacteroidales</taxon>
        <taxon>Porphyromonadaceae</taxon>
        <taxon>Porphyromonas</taxon>
    </lineage>
</organism>
<protein>
    <recommendedName>
        <fullName evidence="3">Lipoprotein</fullName>
    </recommendedName>
</protein>
<dbReference type="EMBL" id="JQZW01000009">
    <property type="protein sequence ID" value="KGN97687.1"/>
    <property type="molecule type" value="Genomic_DNA"/>
</dbReference>
<dbReference type="Proteomes" id="UP000030134">
    <property type="component" value="Unassembled WGS sequence"/>
</dbReference>
<proteinExistence type="predicted"/>
<name>A0A0A2G5G7_9PORP</name>
<comment type="caution">
    <text evidence="1">The sequence shown here is derived from an EMBL/GenBank/DDBJ whole genome shotgun (WGS) entry which is preliminary data.</text>
</comment>
<dbReference type="PROSITE" id="PS51257">
    <property type="entry name" value="PROKAR_LIPOPROTEIN"/>
    <property type="match status" value="1"/>
</dbReference>
<dbReference type="OrthoDB" id="826133at2"/>
<evidence type="ECO:0008006" key="3">
    <source>
        <dbReference type="Google" id="ProtNLM"/>
    </source>
</evidence>
<dbReference type="RefSeq" id="WP_036884159.1">
    <property type="nucleotide sequence ID" value="NZ_JQZW01000009.1"/>
</dbReference>
<evidence type="ECO:0000313" key="1">
    <source>
        <dbReference type="EMBL" id="KGN97687.1"/>
    </source>
</evidence>
<evidence type="ECO:0000313" key="2">
    <source>
        <dbReference type="Proteomes" id="UP000030134"/>
    </source>
</evidence>